<dbReference type="InterPro" id="IPR015068">
    <property type="entry name" value="DUF1877"/>
</dbReference>
<proteinExistence type="predicted"/>
<reference evidence="1 2" key="1">
    <citation type="submission" date="2021-02" db="EMBL/GenBank/DDBJ databases">
        <title>De Novo genome assembly of isolated myxobacteria.</title>
        <authorList>
            <person name="Stevens D.C."/>
        </authorList>
    </citation>
    <scope>NUCLEOTIDE SEQUENCE [LARGE SCALE GENOMIC DNA]</scope>
    <source>
        <strain evidence="1 2">ATCC 29039</strain>
    </source>
</reference>
<dbReference type="EMBL" id="JAFIMU010000012">
    <property type="protein sequence ID" value="MBN8232424.1"/>
    <property type="molecule type" value="Genomic_DNA"/>
</dbReference>
<evidence type="ECO:0000313" key="1">
    <source>
        <dbReference type="EMBL" id="MBN8232424.1"/>
    </source>
</evidence>
<dbReference type="Proteomes" id="UP000664052">
    <property type="component" value="Unassembled WGS sequence"/>
</dbReference>
<protein>
    <submittedName>
        <fullName evidence="1">DUF1877 family protein</fullName>
    </submittedName>
</protein>
<organism evidence="1 2">
    <name type="scientific">Corallococcus macrosporus</name>
    <dbReference type="NCBI Taxonomy" id="35"/>
    <lineage>
        <taxon>Bacteria</taxon>
        <taxon>Pseudomonadati</taxon>
        <taxon>Myxococcota</taxon>
        <taxon>Myxococcia</taxon>
        <taxon>Myxococcales</taxon>
        <taxon>Cystobacterineae</taxon>
        <taxon>Myxococcaceae</taxon>
        <taxon>Corallococcus</taxon>
    </lineage>
</organism>
<dbReference type="RefSeq" id="WP_207056966.1">
    <property type="nucleotide sequence ID" value="NZ_JAFIMU010000012.1"/>
</dbReference>
<dbReference type="InterPro" id="IPR035944">
    <property type="entry name" value="YfbM-like_sf"/>
</dbReference>
<evidence type="ECO:0000313" key="2">
    <source>
        <dbReference type="Proteomes" id="UP000664052"/>
    </source>
</evidence>
<dbReference type="Pfam" id="PF08974">
    <property type="entry name" value="DUF1877"/>
    <property type="match status" value="1"/>
</dbReference>
<comment type="caution">
    <text evidence="1">The sequence shown here is derived from an EMBL/GenBank/DDBJ whole genome shotgun (WGS) entry which is preliminary data.</text>
</comment>
<keyword evidence="2" id="KW-1185">Reference proteome</keyword>
<name>A0ABS3DM56_9BACT</name>
<dbReference type="Gene3D" id="3.40.1760.10">
    <property type="entry name" value="YfbM-like super family"/>
    <property type="match status" value="1"/>
</dbReference>
<dbReference type="SUPFAM" id="SSF111069">
    <property type="entry name" value="Hypothetical protein yfbM"/>
    <property type="match status" value="1"/>
</dbReference>
<sequence length="208" mass="23747">MGFDMTYQAVPASSVLLEVARTDVAVGSILFMAIRMFGDPKLELREASRRMPMEPDERTLWELVLELRRVRPDLRTLNLFLARDWDLLHFFLSAHRRDEPGTEADTLADMAILGEAIIAEHVLSGQDVPLRYTRPETVERIARMLQELPFESVWRHCPPVGESPDIYKHSGIEPTEEVRSFVEGLFKKLRAFYVSVAAHGDGVLVERS</sequence>
<gene>
    <name evidence="1" type="ORF">JYK02_33410</name>
</gene>
<accession>A0ABS3DM56</accession>